<proteinExistence type="predicted"/>
<evidence type="ECO:0000313" key="2">
    <source>
        <dbReference type="EMBL" id="CAB4957825.1"/>
    </source>
</evidence>
<feature type="transmembrane region" description="Helical" evidence="1">
    <location>
        <begin position="47"/>
        <end position="72"/>
    </location>
</feature>
<keyword evidence="1" id="KW-1133">Transmembrane helix</keyword>
<organism evidence="2">
    <name type="scientific">freshwater metagenome</name>
    <dbReference type="NCBI Taxonomy" id="449393"/>
    <lineage>
        <taxon>unclassified sequences</taxon>
        <taxon>metagenomes</taxon>
        <taxon>ecological metagenomes</taxon>
    </lineage>
</organism>
<evidence type="ECO:0000256" key="1">
    <source>
        <dbReference type="SAM" id="Phobius"/>
    </source>
</evidence>
<keyword evidence="1" id="KW-0812">Transmembrane</keyword>
<gene>
    <name evidence="2" type="ORF">UFOPK3772_01994</name>
</gene>
<sequence>MAASGEPSIADLVRKTISDAQKLVRAQIALTQAELTATSEAVARAGIFAVLALVCVSLFGIFLLVTIAYAFVAMGLPVWAGFGIVSLVLLITAVVCGLIARNQAQQIQAPRLTLGEVTKTRNAIASVEQPGR</sequence>
<protein>
    <submittedName>
        <fullName evidence="2">Unannotated protein</fullName>
    </submittedName>
</protein>
<name>A0A6J7KQN0_9ZZZZ</name>
<dbReference type="AlphaFoldDB" id="A0A6J7KQN0"/>
<dbReference type="InterPro" id="IPR009937">
    <property type="entry name" value="Phage_holin_3_6"/>
</dbReference>
<dbReference type="Pfam" id="PF07332">
    <property type="entry name" value="Phage_holin_3_6"/>
    <property type="match status" value="1"/>
</dbReference>
<dbReference type="EMBL" id="CAFBNE010000066">
    <property type="protein sequence ID" value="CAB4957825.1"/>
    <property type="molecule type" value="Genomic_DNA"/>
</dbReference>
<feature type="transmembrane region" description="Helical" evidence="1">
    <location>
        <begin position="78"/>
        <end position="100"/>
    </location>
</feature>
<reference evidence="2" key="1">
    <citation type="submission" date="2020-05" db="EMBL/GenBank/DDBJ databases">
        <authorList>
            <person name="Chiriac C."/>
            <person name="Salcher M."/>
            <person name="Ghai R."/>
            <person name="Kavagutti S V."/>
        </authorList>
    </citation>
    <scope>NUCLEOTIDE SEQUENCE</scope>
</reference>
<keyword evidence="1" id="KW-0472">Membrane</keyword>
<accession>A0A6J7KQN0</accession>